<dbReference type="EMBL" id="SJPS01000001">
    <property type="protein sequence ID" value="TWU30250.1"/>
    <property type="molecule type" value="Genomic_DNA"/>
</dbReference>
<comment type="caution">
    <text evidence="3">The sequence shown here is derived from an EMBL/GenBank/DDBJ whole genome shotgun (WGS) entry which is preliminary data.</text>
</comment>
<sequence>MNRDTDKLLDDANSKRGELHKEPSSRRFRWRLIPVATFGLIGCLALGAGLFAGVIMAYIAITGQPLYEPGPTKVDIRGLATMFGSVAIGLVFIYSAIQWWRGYWMRAVLVVLVCVGVGKVIELVANAFNSTAQHVEHIPADRGLSRSVQFYVPETNLTVKLPHVPTSEHLEPDTELGVVNIELYQAEQTIPGSELMVFYSVGIIRYTDEFIDGIASAYDGDFLQGLALGGIRKRPGSKVVAREETVLNGLPGLVERIVMPGGRTEELRDDMPVVVYRHYYQEKERVYLFQILTLETLYETAPNDFNRIAEEFFSSIGKQTLSEAP</sequence>
<feature type="transmembrane region" description="Helical" evidence="2">
    <location>
        <begin position="32"/>
        <end position="59"/>
    </location>
</feature>
<feature type="region of interest" description="Disordered" evidence="1">
    <location>
        <begin position="1"/>
        <end position="20"/>
    </location>
</feature>
<evidence type="ECO:0000313" key="3">
    <source>
        <dbReference type="EMBL" id="TWU30250.1"/>
    </source>
</evidence>
<evidence type="ECO:0000256" key="1">
    <source>
        <dbReference type="SAM" id="MobiDB-lite"/>
    </source>
</evidence>
<keyword evidence="4" id="KW-1185">Reference proteome</keyword>
<evidence type="ECO:0000313" key="4">
    <source>
        <dbReference type="Proteomes" id="UP000318437"/>
    </source>
</evidence>
<dbReference type="Proteomes" id="UP000318437">
    <property type="component" value="Unassembled WGS sequence"/>
</dbReference>
<feature type="transmembrane region" description="Helical" evidence="2">
    <location>
        <begin position="107"/>
        <end position="128"/>
    </location>
</feature>
<evidence type="ECO:0000256" key="2">
    <source>
        <dbReference type="SAM" id="Phobius"/>
    </source>
</evidence>
<proteinExistence type="predicted"/>
<feature type="transmembrane region" description="Helical" evidence="2">
    <location>
        <begin position="79"/>
        <end position="100"/>
    </location>
</feature>
<keyword evidence="2" id="KW-0812">Transmembrane</keyword>
<reference evidence="3 4" key="1">
    <citation type="submission" date="2019-02" db="EMBL/GenBank/DDBJ databases">
        <title>Deep-cultivation of Planctomycetes and their phenomic and genomic characterization uncovers novel biology.</title>
        <authorList>
            <person name="Wiegand S."/>
            <person name="Jogler M."/>
            <person name="Boedeker C."/>
            <person name="Pinto D."/>
            <person name="Vollmers J."/>
            <person name="Rivas-Marin E."/>
            <person name="Kohn T."/>
            <person name="Peeters S.H."/>
            <person name="Heuer A."/>
            <person name="Rast P."/>
            <person name="Oberbeckmann S."/>
            <person name="Bunk B."/>
            <person name="Jeske O."/>
            <person name="Meyerdierks A."/>
            <person name="Storesund J.E."/>
            <person name="Kallscheuer N."/>
            <person name="Luecker S."/>
            <person name="Lage O.M."/>
            <person name="Pohl T."/>
            <person name="Merkel B.J."/>
            <person name="Hornburger P."/>
            <person name="Mueller R.-W."/>
            <person name="Bruemmer F."/>
            <person name="Labrenz M."/>
            <person name="Spormann A.M."/>
            <person name="Op Den Camp H."/>
            <person name="Overmann J."/>
            <person name="Amann R."/>
            <person name="Jetten M.S.M."/>
            <person name="Mascher T."/>
            <person name="Medema M.H."/>
            <person name="Devos D.P."/>
            <person name="Kaster A.-K."/>
            <person name="Ovreas L."/>
            <person name="Rohde M."/>
            <person name="Galperin M.Y."/>
            <person name="Jogler C."/>
        </authorList>
    </citation>
    <scope>NUCLEOTIDE SEQUENCE [LARGE SCALE GENOMIC DNA]</scope>
    <source>
        <strain evidence="3 4">Pla144</strain>
    </source>
</reference>
<organism evidence="3 4">
    <name type="scientific">Bythopirellula polymerisocia</name>
    <dbReference type="NCBI Taxonomy" id="2528003"/>
    <lineage>
        <taxon>Bacteria</taxon>
        <taxon>Pseudomonadati</taxon>
        <taxon>Planctomycetota</taxon>
        <taxon>Planctomycetia</taxon>
        <taxon>Pirellulales</taxon>
        <taxon>Lacipirellulaceae</taxon>
        <taxon>Bythopirellula</taxon>
    </lineage>
</organism>
<dbReference type="AlphaFoldDB" id="A0A5C6D070"/>
<keyword evidence="2" id="KW-1133">Transmembrane helix</keyword>
<accession>A0A5C6D070</accession>
<gene>
    <name evidence="3" type="ORF">Pla144_10360</name>
</gene>
<keyword evidence="2" id="KW-0472">Membrane</keyword>
<protein>
    <submittedName>
        <fullName evidence="3">Uncharacterized protein</fullName>
    </submittedName>
</protein>
<name>A0A5C6D070_9BACT</name>